<feature type="region of interest" description="Disordered" evidence="1">
    <location>
        <begin position="1"/>
        <end position="38"/>
    </location>
</feature>
<dbReference type="RefSeq" id="WP_019618884.1">
    <property type="nucleotide sequence ID" value="NZ_JBHUNE010000001.1"/>
</dbReference>
<gene>
    <name evidence="3" type="ORF">ACFSW7_01335</name>
</gene>
<accession>A0ABW5UTQ2</accession>
<evidence type="ECO:0000256" key="2">
    <source>
        <dbReference type="SAM" id="Phobius"/>
    </source>
</evidence>
<protein>
    <recommendedName>
        <fullName evidence="5">DUF3137 domain-containing protein</fullName>
    </recommendedName>
</protein>
<keyword evidence="2" id="KW-1133">Transmembrane helix</keyword>
<keyword evidence="4" id="KW-1185">Reference proteome</keyword>
<evidence type="ECO:0000313" key="4">
    <source>
        <dbReference type="Proteomes" id="UP001597492"/>
    </source>
</evidence>
<organism evidence="3 4">
    <name type="scientific">Gulosibacter faecalis</name>
    <dbReference type="NCBI Taxonomy" id="272240"/>
    <lineage>
        <taxon>Bacteria</taxon>
        <taxon>Bacillati</taxon>
        <taxon>Actinomycetota</taxon>
        <taxon>Actinomycetes</taxon>
        <taxon>Micrococcales</taxon>
        <taxon>Microbacteriaceae</taxon>
        <taxon>Gulosibacter</taxon>
    </lineage>
</organism>
<name>A0ABW5UTQ2_9MICO</name>
<reference evidence="4" key="1">
    <citation type="journal article" date="2019" name="Int. J. Syst. Evol. Microbiol.">
        <title>The Global Catalogue of Microorganisms (GCM) 10K type strain sequencing project: providing services to taxonomists for standard genome sequencing and annotation.</title>
        <authorList>
            <consortium name="The Broad Institute Genomics Platform"/>
            <consortium name="The Broad Institute Genome Sequencing Center for Infectious Disease"/>
            <person name="Wu L."/>
            <person name="Ma J."/>
        </authorList>
    </citation>
    <scope>NUCLEOTIDE SEQUENCE [LARGE SCALE GENOMIC DNA]</scope>
    <source>
        <strain evidence="4">TISTR 1514</strain>
    </source>
</reference>
<evidence type="ECO:0008006" key="5">
    <source>
        <dbReference type="Google" id="ProtNLM"/>
    </source>
</evidence>
<feature type="transmembrane region" description="Helical" evidence="2">
    <location>
        <begin position="61"/>
        <end position="82"/>
    </location>
</feature>
<comment type="caution">
    <text evidence="3">The sequence shown here is derived from an EMBL/GenBank/DDBJ whole genome shotgun (WGS) entry which is preliminary data.</text>
</comment>
<evidence type="ECO:0000256" key="1">
    <source>
        <dbReference type="SAM" id="MobiDB-lite"/>
    </source>
</evidence>
<dbReference type="EMBL" id="JBHUNE010000001">
    <property type="protein sequence ID" value="MFD2757017.1"/>
    <property type="molecule type" value="Genomic_DNA"/>
</dbReference>
<sequence>MTTEPQAPAAPRWPADPESAWREATHSPDPITRLTDPPEVESADFASTLDWLGEQRSMLPAFAVVAAVVGAIVLGGLAVGVLPMSGAGAIPAPALWAIGIGLLVVAVALTVWELVRRMRQRGRDLQEIPPVRIVLCELRTSKFHVHEGDGYHGTCVAIDAAAPDAQAARLLTAFRIWLARLEADPDADIAARDVGWQPRGATVMTAEEIFGPQATGGYLVRQPNPPADGWGLLITPRRPAKLVGQLRFAEVLRWRGEAWTL</sequence>
<feature type="transmembrane region" description="Helical" evidence="2">
    <location>
        <begin position="94"/>
        <end position="115"/>
    </location>
</feature>
<proteinExistence type="predicted"/>
<keyword evidence="2" id="KW-0472">Membrane</keyword>
<dbReference type="Proteomes" id="UP001597492">
    <property type="component" value="Unassembled WGS sequence"/>
</dbReference>
<evidence type="ECO:0000313" key="3">
    <source>
        <dbReference type="EMBL" id="MFD2757017.1"/>
    </source>
</evidence>
<keyword evidence="2" id="KW-0812">Transmembrane</keyword>